<dbReference type="SUPFAM" id="SSF48019">
    <property type="entry name" value="post-AAA+ oligomerization domain-like"/>
    <property type="match status" value="1"/>
</dbReference>
<dbReference type="InterPro" id="IPR003593">
    <property type="entry name" value="AAA+_ATPase"/>
</dbReference>
<dbReference type="Pfam" id="PF13177">
    <property type="entry name" value="DNA_pol3_delta2"/>
    <property type="match status" value="1"/>
</dbReference>
<keyword evidence="9 11" id="KW-0239">DNA-directed DNA polymerase</keyword>
<keyword evidence="4 11" id="KW-0235">DNA replication</keyword>
<evidence type="ECO:0000313" key="14">
    <source>
        <dbReference type="EMBL" id="MCX5616813.1"/>
    </source>
</evidence>
<comment type="similarity">
    <text evidence="1 11">Belongs to the DnaX/STICHEL family.</text>
</comment>
<dbReference type="Gene3D" id="3.40.50.300">
    <property type="entry name" value="P-loop containing nucleotide triphosphate hydrolases"/>
    <property type="match status" value="1"/>
</dbReference>
<feature type="region of interest" description="Disordered" evidence="12">
    <location>
        <begin position="1"/>
        <end position="37"/>
    </location>
</feature>
<gene>
    <name evidence="11" type="primary">dnaX</name>
    <name evidence="14" type="ORF">NQF87_07495</name>
</gene>
<dbReference type="InterPro" id="IPR050238">
    <property type="entry name" value="DNA_Rep/Repair_Clamp_Loader"/>
</dbReference>
<evidence type="ECO:0000256" key="12">
    <source>
        <dbReference type="SAM" id="MobiDB-lite"/>
    </source>
</evidence>
<comment type="subunit">
    <text evidence="11">DNA polymerase III contains a core (composed of alpha, epsilon and theta chains) that associates with a tau subunit. This core dimerizes to form the POLIII' complex. PolIII' associates with the gamma complex (composed of gamma, delta, delta', psi and chi chains) and with the beta chain to form the complete DNA polymerase III complex.</text>
</comment>
<dbReference type="InterPro" id="IPR008921">
    <property type="entry name" value="DNA_pol3_clamp-load_cplx_C"/>
</dbReference>
<dbReference type="CDD" id="cd00009">
    <property type="entry name" value="AAA"/>
    <property type="match status" value="1"/>
</dbReference>
<dbReference type="SUPFAM" id="SSF52540">
    <property type="entry name" value="P-loop containing nucleoside triphosphate hydrolases"/>
    <property type="match status" value="1"/>
</dbReference>
<dbReference type="InterPro" id="IPR027417">
    <property type="entry name" value="P-loop_NTPase"/>
</dbReference>
<feature type="region of interest" description="Disordered" evidence="12">
    <location>
        <begin position="417"/>
        <end position="526"/>
    </location>
</feature>
<dbReference type="Pfam" id="PF22608">
    <property type="entry name" value="DNAX_ATPase_lid"/>
    <property type="match status" value="1"/>
</dbReference>
<comment type="catalytic activity">
    <reaction evidence="10 11">
        <text>DNA(n) + a 2'-deoxyribonucleoside 5'-triphosphate = DNA(n+1) + diphosphate</text>
        <dbReference type="Rhea" id="RHEA:22508"/>
        <dbReference type="Rhea" id="RHEA-COMP:17339"/>
        <dbReference type="Rhea" id="RHEA-COMP:17340"/>
        <dbReference type="ChEBI" id="CHEBI:33019"/>
        <dbReference type="ChEBI" id="CHEBI:61560"/>
        <dbReference type="ChEBI" id="CHEBI:173112"/>
        <dbReference type="EC" id="2.7.7.7"/>
    </reaction>
</comment>
<keyword evidence="2 11" id="KW-0808">Transferase</keyword>
<sequence length="690" mass="74110">MSEEEIPLPPEGGTGFFSDTSPVEADPSPEGSGTPYRVLARKYRPRTFDDLIGQESLVRILRRAFAVGRVAHAFMLTGVRGVGKTTTARIIARALNCTGVDGTGGPTADPCGVCPNCKAILADRHPDVLEMDAASRTGVDDVREIIEASRFRPMQARMKVFVIDEVHMLSRNAFNALLKTLEEPPAQVTFIFATTELRKVPVTVLSRCQRFDLQRVPQTMLAEHFARIARKEGAELEEGALALIARAADGSVRDGLSLLDQAIAQGASDTASVADMLGLADRGMVFDLLEVALHGQVASVLEIAGRAYARGADLGVLLTDLMDVLHLLSRIKALPELRDGLELPEMERVRGGAIVDHVGVTVLGRAWQLLLKGLAEVDAAPDRRQAAEMVLIRLCHASMLPTPDRLIRQLQEVPAGAARTDGAPLPQGQVASSGHQGAAFSAGGGSASSSRPVPAQGGHDAGPSASVQGGGPVAGAGAVRQGSTVLKPQLAESVPEPVPAPQPLRLATHNGTPVQPQEEQPSGGDIIPPMPRSWRELVALVGQQKEARLHGTLRHLGHPVEFAPPRLVLRLAEKDGEQKRQAFRALTGLLDRLYPGRWQVIASEEQGEPTLDEQGAEVIALHQDRAMQHPLVQAIMRRFPQAQIGEVRDHSLDDYGLPPEEPIVSLGEDVPPDFEFAPPDADYSDEDEFY</sequence>
<dbReference type="NCBIfam" id="TIGR02397">
    <property type="entry name" value="dnaX_nterm"/>
    <property type="match status" value="1"/>
</dbReference>
<feature type="region of interest" description="Disordered" evidence="12">
    <location>
        <begin position="651"/>
        <end position="690"/>
    </location>
</feature>
<dbReference type="Pfam" id="PF12362">
    <property type="entry name" value="DUF3646"/>
    <property type="match status" value="1"/>
</dbReference>
<accession>A0ABT3WGR0</accession>
<dbReference type="GO" id="GO:0003887">
    <property type="term" value="F:DNA-directed DNA polymerase activity"/>
    <property type="evidence" value="ECO:0007669"/>
    <property type="project" value="UniProtKB-EC"/>
</dbReference>
<keyword evidence="5" id="KW-0479">Metal-binding</keyword>
<dbReference type="PANTHER" id="PTHR11669">
    <property type="entry name" value="REPLICATION FACTOR C / DNA POLYMERASE III GAMMA-TAU SUBUNIT"/>
    <property type="match status" value="1"/>
</dbReference>
<evidence type="ECO:0000256" key="1">
    <source>
        <dbReference type="ARBA" id="ARBA00006360"/>
    </source>
</evidence>
<comment type="caution">
    <text evidence="14">The sequence shown here is derived from an EMBL/GenBank/DDBJ whole genome shotgun (WGS) entry which is preliminary data.</text>
</comment>
<keyword evidence="7" id="KW-0862">Zinc</keyword>
<proteinExistence type="inferred from homology"/>
<dbReference type="CDD" id="cd18137">
    <property type="entry name" value="HLD_clamp_pol_III_gamma_tau"/>
    <property type="match status" value="1"/>
</dbReference>
<comment type="function">
    <text evidence="11">DNA polymerase III is a complex, multichain enzyme responsible for most of the replicative synthesis in bacteria. This DNA polymerase also exhibits 3' to 5' exonuclease activity.</text>
</comment>
<keyword evidence="3 11" id="KW-0548">Nucleotidyltransferase</keyword>
<evidence type="ECO:0000259" key="13">
    <source>
        <dbReference type="SMART" id="SM00382"/>
    </source>
</evidence>
<evidence type="ECO:0000256" key="6">
    <source>
        <dbReference type="ARBA" id="ARBA00022741"/>
    </source>
</evidence>
<keyword evidence="6 11" id="KW-0547">Nucleotide-binding</keyword>
<dbReference type="InterPro" id="IPR045085">
    <property type="entry name" value="HLD_clamp_pol_III_gamma_tau"/>
</dbReference>
<dbReference type="EMBL" id="JANIDV010000005">
    <property type="protein sequence ID" value="MCX5616813.1"/>
    <property type="molecule type" value="Genomic_DNA"/>
</dbReference>
<evidence type="ECO:0000256" key="2">
    <source>
        <dbReference type="ARBA" id="ARBA00022679"/>
    </source>
</evidence>
<dbReference type="InterPro" id="IPR012763">
    <property type="entry name" value="DNA_pol_III_sug/sutau_N"/>
</dbReference>
<evidence type="ECO:0000256" key="10">
    <source>
        <dbReference type="ARBA" id="ARBA00049244"/>
    </source>
</evidence>
<dbReference type="Gene3D" id="1.20.272.10">
    <property type="match status" value="1"/>
</dbReference>
<evidence type="ECO:0000256" key="8">
    <source>
        <dbReference type="ARBA" id="ARBA00022840"/>
    </source>
</evidence>
<reference evidence="14" key="1">
    <citation type="submission" date="2022-07" db="EMBL/GenBank/DDBJ databases">
        <title>Bombella genomes.</title>
        <authorList>
            <person name="Harer L."/>
            <person name="Styblova S."/>
            <person name="Ehrmann M."/>
        </authorList>
    </citation>
    <scope>NUCLEOTIDE SEQUENCE</scope>
    <source>
        <strain evidence="14">TMW 2.2559</strain>
    </source>
</reference>
<evidence type="ECO:0000256" key="9">
    <source>
        <dbReference type="ARBA" id="ARBA00022932"/>
    </source>
</evidence>
<dbReference type="NCBIfam" id="NF006585">
    <property type="entry name" value="PRK09111.1"/>
    <property type="match status" value="1"/>
</dbReference>
<dbReference type="EC" id="2.7.7.7" evidence="11"/>
<organism evidence="14 15">
    <name type="scientific">Bombella dulcis</name>
    <dbReference type="NCBI Taxonomy" id="2967339"/>
    <lineage>
        <taxon>Bacteria</taxon>
        <taxon>Pseudomonadati</taxon>
        <taxon>Pseudomonadota</taxon>
        <taxon>Alphaproteobacteria</taxon>
        <taxon>Acetobacterales</taxon>
        <taxon>Acetobacteraceae</taxon>
        <taxon>Bombella</taxon>
    </lineage>
</organism>
<feature type="domain" description="AAA+ ATPase" evidence="13">
    <location>
        <begin position="70"/>
        <end position="217"/>
    </location>
</feature>
<evidence type="ECO:0000256" key="7">
    <source>
        <dbReference type="ARBA" id="ARBA00022833"/>
    </source>
</evidence>
<dbReference type="RefSeq" id="WP_266127793.1">
    <property type="nucleotide sequence ID" value="NZ_JANIDV010000005.1"/>
</dbReference>
<protein>
    <recommendedName>
        <fullName evidence="11">DNA polymerase III subunit gamma/tau</fullName>
        <ecNumber evidence="11">2.7.7.7</ecNumber>
    </recommendedName>
</protein>
<evidence type="ECO:0000256" key="3">
    <source>
        <dbReference type="ARBA" id="ARBA00022695"/>
    </source>
</evidence>
<dbReference type="Pfam" id="PF12169">
    <property type="entry name" value="DNA_pol3_gamma3"/>
    <property type="match status" value="1"/>
</dbReference>
<feature type="compositionally biased region" description="Polar residues" evidence="12">
    <location>
        <begin position="509"/>
        <end position="520"/>
    </location>
</feature>
<evidence type="ECO:0000256" key="5">
    <source>
        <dbReference type="ARBA" id="ARBA00022723"/>
    </source>
</evidence>
<evidence type="ECO:0000313" key="15">
    <source>
        <dbReference type="Proteomes" id="UP001165633"/>
    </source>
</evidence>
<dbReference type="SMART" id="SM00382">
    <property type="entry name" value="AAA"/>
    <property type="match status" value="1"/>
</dbReference>
<keyword evidence="8 11" id="KW-0067">ATP-binding</keyword>
<dbReference type="InterPro" id="IPR022754">
    <property type="entry name" value="DNA_pol_III_gamma-3"/>
</dbReference>
<dbReference type="InterPro" id="IPR022107">
    <property type="entry name" value="DNA_pol_III_gamma/tau_C"/>
</dbReference>
<evidence type="ECO:0000256" key="11">
    <source>
        <dbReference type="RuleBase" id="RU364063"/>
    </source>
</evidence>
<dbReference type="PANTHER" id="PTHR11669:SF0">
    <property type="entry name" value="PROTEIN STICHEL-LIKE 2"/>
    <property type="match status" value="1"/>
</dbReference>
<keyword evidence="15" id="KW-1185">Reference proteome</keyword>
<dbReference type="Gene3D" id="1.10.8.60">
    <property type="match status" value="1"/>
</dbReference>
<name>A0ABT3WGR0_9PROT</name>
<evidence type="ECO:0000256" key="4">
    <source>
        <dbReference type="ARBA" id="ARBA00022705"/>
    </source>
</evidence>
<feature type="compositionally biased region" description="Low complexity" evidence="12">
    <location>
        <begin position="431"/>
        <end position="441"/>
    </location>
</feature>
<dbReference type="Proteomes" id="UP001165633">
    <property type="component" value="Unassembled WGS sequence"/>
</dbReference>